<dbReference type="RefSeq" id="WP_117322579.1">
    <property type="nucleotide sequence ID" value="NZ_QVTD01000005.1"/>
</dbReference>
<comment type="caution">
    <text evidence="1">The sequence shown here is derived from an EMBL/GenBank/DDBJ whole genome shotgun (WGS) entry which is preliminary data.</text>
</comment>
<evidence type="ECO:0000313" key="1">
    <source>
        <dbReference type="EMBL" id="RFU63943.1"/>
    </source>
</evidence>
<dbReference type="AlphaFoldDB" id="A0A372LDW6"/>
<dbReference type="OrthoDB" id="86584at2"/>
<keyword evidence="1" id="KW-0489">Methyltransferase</keyword>
<keyword evidence="2" id="KW-1185">Reference proteome</keyword>
<protein>
    <submittedName>
        <fullName evidence="1">Lysine-N-methylase</fullName>
    </submittedName>
</protein>
<organism evidence="1 2">
    <name type="scientific">Peribacillus glennii</name>
    <dbReference type="NCBI Taxonomy" id="2303991"/>
    <lineage>
        <taxon>Bacteria</taxon>
        <taxon>Bacillati</taxon>
        <taxon>Bacillota</taxon>
        <taxon>Bacilli</taxon>
        <taxon>Bacillales</taxon>
        <taxon>Bacillaceae</taxon>
        <taxon>Peribacillus</taxon>
    </lineage>
</organism>
<name>A0A372LDW6_9BACI</name>
<accession>A0A372LDW6</accession>
<evidence type="ECO:0000313" key="2">
    <source>
        <dbReference type="Proteomes" id="UP000262939"/>
    </source>
</evidence>
<dbReference type="Proteomes" id="UP000262939">
    <property type="component" value="Unassembled WGS sequence"/>
</dbReference>
<dbReference type="GO" id="GO:0008168">
    <property type="term" value="F:methyltransferase activity"/>
    <property type="evidence" value="ECO:0007669"/>
    <property type="project" value="UniProtKB-KW"/>
</dbReference>
<keyword evidence="1" id="KW-0808">Transferase</keyword>
<sequence>MSQKTRSLLIPQYMNQFSCIGSACEDSCCAGWQVNIDQKTYKKYKKSHDLELKPLFHNKLARTRANSSTEAYAKIKMDQSGCCSFLSEDRLCKIQLNLGEEFLSNTCAIYPRHINEINGVVEKSITLSCPEAARQVLLNQDGIEFIETTEPMGSRTFIGKRLDTRHSPLTTAYHSYFWDLRIFTIQLLQNRVYSVDERLMILGMFYNKVQQYIEQHKTEEIPAVIDSFTRLIEDGSLIPSLKEIPALADIQMKLCKELVDHRYSQGINNQRYKECLTEMLVGLGFTNDASMKDVAGKYEHAYISYYKPFMDEHNYILENYLVNHVFKNLFPLGQATVYDDYVMLIVHYAMIKLHLIGMSGYHKGMTTDYIIKLIQSFAKTVEHNTAYLNNIFTLLRENDLTTMAYMAVLIKN</sequence>
<reference evidence="1 2" key="1">
    <citation type="submission" date="2018-08" db="EMBL/GenBank/DDBJ databases">
        <title>Bacillus chawlae sp. nov., Bacillus glennii sp. nov., and Bacillus saganii sp. nov. Isolated from the Vehicle Assembly Building at Kennedy Space Center where the Viking Spacecraft were Assembled.</title>
        <authorList>
            <person name="Seuylemezian A."/>
            <person name="Vaishampayan P."/>
        </authorList>
    </citation>
    <scope>NUCLEOTIDE SEQUENCE [LARGE SCALE GENOMIC DNA]</scope>
    <source>
        <strain evidence="1 2">V44-8</strain>
    </source>
</reference>
<proteinExistence type="predicted"/>
<dbReference type="EMBL" id="QVTD01000005">
    <property type="protein sequence ID" value="RFU63943.1"/>
    <property type="molecule type" value="Genomic_DNA"/>
</dbReference>
<dbReference type="PROSITE" id="PS51257">
    <property type="entry name" value="PROKAR_LIPOPROTEIN"/>
    <property type="match status" value="1"/>
</dbReference>
<gene>
    <name evidence="1" type="ORF">D0466_10875</name>
</gene>
<dbReference type="GO" id="GO:0032259">
    <property type="term" value="P:methylation"/>
    <property type="evidence" value="ECO:0007669"/>
    <property type="project" value="UniProtKB-KW"/>
</dbReference>
<dbReference type="NCBIfam" id="NF038110">
    <property type="entry name" value="Lys_methyl_FliB"/>
    <property type="match status" value="1"/>
</dbReference>